<keyword evidence="8" id="KW-0282">Flagellum</keyword>
<dbReference type="InterPro" id="IPR001029">
    <property type="entry name" value="Flagellin_N"/>
</dbReference>
<evidence type="ECO:0000256" key="3">
    <source>
        <dbReference type="ARBA" id="ARBA00005709"/>
    </source>
</evidence>
<evidence type="ECO:0000313" key="8">
    <source>
        <dbReference type="EMBL" id="NIY70865.1"/>
    </source>
</evidence>
<keyword evidence="8" id="KW-0966">Cell projection</keyword>
<feature type="region of interest" description="Disordered" evidence="5">
    <location>
        <begin position="27"/>
        <end position="47"/>
    </location>
</feature>
<dbReference type="InterPro" id="IPR046358">
    <property type="entry name" value="Flagellin_C"/>
</dbReference>
<evidence type="ECO:0000259" key="6">
    <source>
        <dbReference type="Pfam" id="PF00669"/>
    </source>
</evidence>
<gene>
    <name evidence="8" type="primary">flgL</name>
    <name evidence="8" type="ORF">HCZ30_00280</name>
</gene>
<evidence type="ECO:0000259" key="7">
    <source>
        <dbReference type="Pfam" id="PF00700"/>
    </source>
</evidence>
<dbReference type="NCBIfam" id="TIGR02550">
    <property type="entry name" value="flagell_flgL"/>
    <property type="match status" value="1"/>
</dbReference>
<comment type="similarity">
    <text evidence="3">Belongs to the bacterial flagellin family.</text>
</comment>
<dbReference type="InterPro" id="IPR013384">
    <property type="entry name" value="Flagell_FlgL"/>
</dbReference>
<evidence type="ECO:0000256" key="2">
    <source>
        <dbReference type="ARBA" id="ARBA00004613"/>
    </source>
</evidence>
<evidence type="ECO:0000256" key="5">
    <source>
        <dbReference type="SAM" id="MobiDB-lite"/>
    </source>
</evidence>
<proteinExistence type="inferred from homology"/>
<dbReference type="SUPFAM" id="SSF64518">
    <property type="entry name" value="Phase 1 flagellin"/>
    <property type="match status" value="1"/>
</dbReference>
<name>A0ABX0VSP8_9RHOB</name>
<organism evidence="8 9">
    <name type="scientific">Marivivens donghaensis</name>
    <dbReference type="NCBI Taxonomy" id="1699413"/>
    <lineage>
        <taxon>Bacteria</taxon>
        <taxon>Pseudomonadati</taxon>
        <taxon>Pseudomonadota</taxon>
        <taxon>Alphaproteobacteria</taxon>
        <taxon>Rhodobacterales</taxon>
        <taxon>Paracoccaceae</taxon>
        <taxon>Marivivens group</taxon>
        <taxon>Marivivens</taxon>
    </lineage>
</organism>
<dbReference type="EMBL" id="JAATOP010000001">
    <property type="protein sequence ID" value="NIY70865.1"/>
    <property type="molecule type" value="Genomic_DNA"/>
</dbReference>
<keyword evidence="9" id="KW-1185">Reference proteome</keyword>
<feature type="domain" description="Flagellin N-terminal" evidence="6">
    <location>
        <begin position="5"/>
        <end position="140"/>
    </location>
</feature>
<dbReference type="Gene3D" id="3.30.70.2120">
    <property type="match status" value="1"/>
</dbReference>
<sequence length="420" mass="44883">MTVSNQLFTDLATRSFSRVQAKVSDLQAQISSGKNDPRASADQMRASQLSALKEERAALDHFTNAADQAASRISLSDQAIGDAAVIMRRLTELAIQAGNSTLPAEGIQGIRTEAQTLRTSLVEIANRTDALGQPLFAGYSAAPAFKETNDGVQYIGDGGRPSQRLSETLTMAVGLNGDELFMTAPLAGDRTSVFGIVDKLVDSMDTTMYEADDAIAVTGRGKLVLDADRTTKTLSMTINGPDGSVDIEAELVAGLPQPMVDVINAHSATTGVTAEVSEDGKDIILNAESEFELANFKRSDNPQRPIGSLQQLEFRGQPGKNPILLKAVTMSSDAMLLQVQAAVGHFAAMRAEVGAMGATVDAQKEALDFRQLRIDEAVAGLEDLDIAKAVTELQTLLLTRDASQQTYVKITQTSLFDFLR</sequence>
<feature type="domain" description="Flagellin C-terminal" evidence="7">
    <location>
        <begin position="339"/>
        <end position="419"/>
    </location>
</feature>
<dbReference type="InterPro" id="IPR001492">
    <property type="entry name" value="Flagellin"/>
</dbReference>
<evidence type="ECO:0000256" key="4">
    <source>
        <dbReference type="ARBA" id="ARBA00023143"/>
    </source>
</evidence>
<comment type="caution">
    <text evidence="8">The sequence shown here is derived from an EMBL/GenBank/DDBJ whole genome shotgun (WGS) entry which is preliminary data.</text>
</comment>
<dbReference type="PANTHER" id="PTHR42792:SF1">
    <property type="entry name" value="FLAGELLAR HOOK-ASSOCIATED PROTEIN 3"/>
    <property type="match status" value="1"/>
</dbReference>
<protein>
    <submittedName>
        <fullName evidence="8">Flagellar hook-associated protein 3</fullName>
    </submittedName>
</protein>
<dbReference type="InterPro" id="IPR010810">
    <property type="entry name" value="Flagellin_hook_IN_motif"/>
</dbReference>
<comment type="subcellular location">
    <subcellularLocation>
        <location evidence="1">Bacterial flagellum</location>
    </subcellularLocation>
    <subcellularLocation>
        <location evidence="2">Secreted</location>
    </subcellularLocation>
</comment>
<dbReference type="Pfam" id="PF07196">
    <property type="entry name" value="Flagellin_IN"/>
    <property type="match status" value="1"/>
</dbReference>
<evidence type="ECO:0000313" key="9">
    <source>
        <dbReference type="Proteomes" id="UP000709466"/>
    </source>
</evidence>
<dbReference type="Proteomes" id="UP000709466">
    <property type="component" value="Unassembled WGS sequence"/>
</dbReference>
<dbReference type="Pfam" id="PF00669">
    <property type="entry name" value="Flagellin_N"/>
    <property type="match status" value="1"/>
</dbReference>
<keyword evidence="4" id="KW-0975">Bacterial flagellum</keyword>
<reference evidence="8 9" key="1">
    <citation type="submission" date="2020-03" db="EMBL/GenBank/DDBJ databases">
        <title>Bacterial isolates of synthetic phycosphere.</title>
        <authorList>
            <person name="Fu H."/>
            <person name="Moran M.A."/>
        </authorList>
    </citation>
    <scope>NUCLEOTIDE SEQUENCE [LARGE SCALE GENOMIC DNA]</scope>
    <source>
        <strain evidence="8 9">HF1</strain>
    </source>
</reference>
<keyword evidence="8" id="KW-0969">Cilium</keyword>
<dbReference type="RefSeq" id="WP_167635761.1">
    <property type="nucleotide sequence ID" value="NZ_JAATOP010000001.1"/>
</dbReference>
<evidence type="ECO:0000256" key="1">
    <source>
        <dbReference type="ARBA" id="ARBA00004365"/>
    </source>
</evidence>
<accession>A0ABX0VSP8</accession>
<dbReference type="Gene3D" id="1.20.1330.10">
    <property type="entry name" value="f41 fragment of flagellin, N-terminal domain"/>
    <property type="match status" value="1"/>
</dbReference>
<dbReference type="PANTHER" id="PTHR42792">
    <property type="entry name" value="FLAGELLIN"/>
    <property type="match status" value="1"/>
</dbReference>
<dbReference type="Pfam" id="PF00700">
    <property type="entry name" value="Flagellin_C"/>
    <property type="match status" value="1"/>
</dbReference>